<dbReference type="PANTHER" id="PTHR37534">
    <property type="entry name" value="TRANSCRIPTIONAL ACTIVATOR PROTEIN UGA3"/>
    <property type="match status" value="1"/>
</dbReference>
<reference evidence="4 5" key="1">
    <citation type="journal article" date="2023" name="G3 (Bethesda)">
        <title>A chromosome-level genome assembly of Zasmidium syzygii isolated from banana leaves.</title>
        <authorList>
            <person name="van Westerhoven A.C."/>
            <person name="Mehrabi R."/>
            <person name="Talebi R."/>
            <person name="Steentjes M.B.F."/>
            <person name="Corcolon B."/>
            <person name="Chong P.A."/>
            <person name="Kema G.H.J."/>
            <person name="Seidl M.F."/>
        </authorList>
    </citation>
    <scope>NUCLEOTIDE SEQUENCE [LARGE SCALE GENOMIC DNA]</scope>
    <source>
        <strain evidence="4 5">P124</strain>
    </source>
</reference>
<dbReference type="PANTHER" id="PTHR37534:SF46">
    <property type="entry name" value="ZN(II)2CYS6 TRANSCRIPTION FACTOR (EUROFUNG)"/>
    <property type="match status" value="1"/>
</dbReference>
<dbReference type="Proteomes" id="UP001305779">
    <property type="component" value="Unassembled WGS sequence"/>
</dbReference>
<comment type="subcellular location">
    <subcellularLocation>
        <location evidence="1">Nucleus</location>
    </subcellularLocation>
</comment>
<protein>
    <submittedName>
        <fullName evidence="4">Uncharacterized protein</fullName>
    </submittedName>
</protein>
<name>A0ABR0EUZ5_ZASCE</name>
<evidence type="ECO:0000256" key="3">
    <source>
        <dbReference type="SAM" id="Coils"/>
    </source>
</evidence>
<evidence type="ECO:0000313" key="4">
    <source>
        <dbReference type="EMBL" id="KAK4504906.1"/>
    </source>
</evidence>
<feature type="coiled-coil region" evidence="3">
    <location>
        <begin position="158"/>
        <end position="192"/>
    </location>
</feature>
<evidence type="ECO:0000256" key="2">
    <source>
        <dbReference type="ARBA" id="ARBA00023242"/>
    </source>
</evidence>
<dbReference type="InterPro" id="IPR021858">
    <property type="entry name" value="Fun_TF"/>
</dbReference>
<comment type="caution">
    <text evidence="4">The sequence shown here is derived from an EMBL/GenBank/DDBJ whole genome shotgun (WGS) entry which is preliminary data.</text>
</comment>
<dbReference type="EMBL" id="JAXOVC010000002">
    <property type="protein sequence ID" value="KAK4504906.1"/>
    <property type="molecule type" value="Genomic_DNA"/>
</dbReference>
<evidence type="ECO:0000313" key="5">
    <source>
        <dbReference type="Proteomes" id="UP001305779"/>
    </source>
</evidence>
<keyword evidence="5" id="KW-1185">Reference proteome</keyword>
<dbReference type="Pfam" id="PF11951">
    <property type="entry name" value="Fungal_trans_2"/>
    <property type="match status" value="1"/>
</dbReference>
<gene>
    <name evidence="4" type="ORF">PRZ48_002869</name>
</gene>
<sequence>MAVGHLRRQRVNHDETSENVFATTALLLCMKEFIAGGEKPYSWRAHLDGAMAVLDKPTLERTLEREHLRKFGQTMQRLNLIFCLPTHAKLKPVCSSPFHFSSCDYFDQELGFSTAILHILNDIEQVAADMTALLHLEHTSKNQDIDMANLWASLMERIDALVKQSAVIMEDLDALKEEVEAATELTEHEELALLNQAYYHITLSQIQLRLLGHDVESPQVQESLASATHCILRIKFRSHASPSMALLQPAFIIGCFAYSSQTREQVLEVLDRMKKEQGRENARRARELLVELWERRDGEEGVEREERLRVRRGLGVPHRARGFEWSDLMAEKGWDLCLW</sequence>
<accession>A0ABR0EUZ5</accession>
<evidence type="ECO:0000256" key="1">
    <source>
        <dbReference type="ARBA" id="ARBA00004123"/>
    </source>
</evidence>
<keyword evidence="2" id="KW-0539">Nucleus</keyword>
<organism evidence="4 5">
    <name type="scientific">Zasmidium cellare</name>
    <name type="common">Wine cellar mold</name>
    <name type="synonym">Racodium cellare</name>
    <dbReference type="NCBI Taxonomy" id="395010"/>
    <lineage>
        <taxon>Eukaryota</taxon>
        <taxon>Fungi</taxon>
        <taxon>Dikarya</taxon>
        <taxon>Ascomycota</taxon>
        <taxon>Pezizomycotina</taxon>
        <taxon>Dothideomycetes</taxon>
        <taxon>Dothideomycetidae</taxon>
        <taxon>Mycosphaerellales</taxon>
        <taxon>Mycosphaerellaceae</taxon>
        <taxon>Zasmidium</taxon>
    </lineage>
</organism>
<keyword evidence="3" id="KW-0175">Coiled coil</keyword>
<proteinExistence type="predicted"/>